<evidence type="ECO:0000256" key="5">
    <source>
        <dbReference type="ARBA" id="ARBA00023110"/>
    </source>
</evidence>
<comment type="catalytic activity">
    <reaction evidence="1 9 10">
        <text>[protein]-peptidylproline (omega=180) = [protein]-peptidylproline (omega=0)</text>
        <dbReference type="Rhea" id="RHEA:16237"/>
        <dbReference type="Rhea" id="RHEA-COMP:10747"/>
        <dbReference type="Rhea" id="RHEA-COMP:10748"/>
        <dbReference type="ChEBI" id="CHEBI:83833"/>
        <dbReference type="ChEBI" id="CHEBI:83834"/>
        <dbReference type="EC" id="5.2.1.8"/>
    </reaction>
</comment>
<accession>A0A1D8IKB8</accession>
<keyword evidence="6" id="KW-0143">Chaperone</keyword>
<dbReference type="RefSeq" id="WP_070077298.1">
    <property type="nucleotide sequence ID" value="NZ_CP017415.1"/>
</dbReference>
<gene>
    <name evidence="12" type="ORF">BI364_01795</name>
</gene>
<dbReference type="KEGG" id="aprs:BI364_01795"/>
<keyword evidence="7 9" id="KW-0413">Isomerase</keyword>
<dbReference type="PANTHER" id="PTHR47861:SF3">
    <property type="entry name" value="FKBP-TYPE PEPTIDYL-PROLYL CIS-TRANS ISOMERASE SLYD"/>
    <property type="match status" value="1"/>
</dbReference>
<comment type="subcellular location">
    <subcellularLocation>
        <location evidence="2">Cytoplasm</location>
    </subcellularLocation>
</comment>
<keyword evidence="5 9" id="KW-0697">Rotamase</keyword>
<sequence length="161" mass="17246">MQISNNTIVTIDYTLTDDAGEVIDSSRGGEPMAYLHGARNIIPGLETALEGKSAGDVVQVHVEPDDAYGQHHEGLIQAIDRAMFEGVDTLEVGMEFHAQANDGTMQVVRIVSVDGDDVTIDANHPLAGMPLNFDVTVVDVRDATEEELSHGHAHSPGDHAH</sequence>
<dbReference type="AlphaFoldDB" id="A0A1D8IKB8"/>
<evidence type="ECO:0000256" key="9">
    <source>
        <dbReference type="PROSITE-ProRule" id="PRU00277"/>
    </source>
</evidence>
<protein>
    <recommendedName>
        <fullName evidence="10">Peptidyl-prolyl cis-trans isomerase</fullName>
        <ecNumber evidence="10">5.2.1.8</ecNumber>
    </recommendedName>
</protein>
<evidence type="ECO:0000256" key="8">
    <source>
        <dbReference type="ARBA" id="ARBA00037071"/>
    </source>
</evidence>
<evidence type="ECO:0000256" key="4">
    <source>
        <dbReference type="ARBA" id="ARBA00022490"/>
    </source>
</evidence>
<evidence type="ECO:0000313" key="13">
    <source>
        <dbReference type="Proteomes" id="UP000095401"/>
    </source>
</evidence>
<dbReference type="Pfam" id="PF00254">
    <property type="entry name" value="FKBP_C"/>
    <property type="match status" value="1"/>
</dbReference>
<keyword evidence="4" id="KW-0963">Cytoplasm</keyword>
<comment type="similarity">
    <text evidence="3 10">Belongs to the FKBP-type PPIase family.</text>
</comment>
<evidence type="ECO:0000256" key="1">
    <source>
        <dbReference type="ARBA" id="ARBA00000971"/>
    </source>
</evidence>
<evidence type="ECO:0000256" key="10">
    <source>
        <dbReference type="RuleBase" id="RU003915"/>
    </source>
</evidence>
<evidence type="ECO:0000256" key="3">
    <source>
        <dbReference type="ARBA" id="ARBA00006577"/>
    </source>
</evidence>
<evidence type="ECO:0000256" key="2">
    <source>
        <dbReference type="ARBA" id="ARBA00004496"/>
    </source>
</evidence>
<evidence type="ECO:0000256" key="6">
    <source>
        <dbReference type="ARBA" id="ARBA00023186"/>
    </source>
</evidence>
<evidence type="ECO:0000313" key="12">
    <source>
        <dbReference type="EMBL" id="AOU96906.1"/>
    </source>
</evidence>
<organism evidence="12 13">
    <name type="scientific">Acidihalobacter yilgarnensis</name>
    <dbReference type="NCBI Taxonomy" id="2819280"/>
    <lineage>
        <taxon>Bacteria</taxon>
        <taxon>Pseudomonadati</taxon>
        <taxon>Pseudomonadota</taxon>
        <taxon>Gammaproteobacteria</taxon>
        <taxon>Chromatiales</taxon>
        <taxon>Ectothiorhodospiraceae</taxon>
        <taxon>Acidihalobacter</taxon>
    </lineage>
</organism>
<comment type="function">
    <text evidence="8">Also involved in hydrogenase metallocenter assembly, probably by participating in the nickel insertion step. This function in hydrogenase biosynthesis requires chaperone activity and the presence of the metal-binding domain, but not PPIase activity.</text>
</comment>
<evidence type="ECO:0000256" key="7">
    <source>
        <dbReference type="ARBA" id="ARBA00023235"/>
    </source>
</evidence>
<dbReference type="EC" id="5.2.1.8" evidence="10"/>
<dbReference type="GO" id="GO:0042026">
    <property type="term" value="P:protein refolding"/>
    <property type="evidence" value="ECO:0007669"/>
    <property type="project" value="UniProtKB-ARBA"/>
</dbReference>
<dbReference type="PROSITE" id="PS50059">
    <property type="entry name" value="FKBP_PPIASE"/>
    <property type="match status" value="1"/>
</dbReference>
<dbReference type="Proteomes" id="UP000095401">
    <property type="component" value="Chromosome"/>
</dbReference>
<dbReference type="EMBL" id="CP017415">
    <property type="protein sequence ID" value="AOU96906.1"/>
    <property type="molecule type" value="Genomic_DNA"/>
</dbReference>
<name>A0A1D8IKB8_9GAMM</name>
<feature type="domain" description="PPIase FKBP-type" evidence="11">
    <location>
        <begin position="6"/>
        <end position="93"/>
    </location>
</feature>
<dbReference type="PANTHER" id="PTHR47861">
    <property type="entry name" value="FKBP-TYPE PEPTIDYL-PROLYL CIS-TRANS ISOMERASE SLYD"/>
    <property type="match status" value="1"/>
</dbReference>
<dbReference type="SUPFAM" id="SSF54534">
    <property type="entry name" value="FKBP-like"/>
    <property type="match status" value="1"/>
</dbReference>
<keyword evidence="13" id="KW-1185">Reference proteome</keyword>
<dbReference type="InterPro" id="IPR001179">
    <property type="entry name" value="PPIase_FKBP_dom"/>
</dbReference>
<dbReference type="GO" id="GO:0003755">
    <property type="term" value="F:peptidyl-prolyl cis-trans isomerase activity"/>
    <property type="evidence" value="ECO:0007669"/>
    <property type="project" value="UniProtKB-UniRule"/>
</dbReference>
<dbReference type="InterPro" id="IPR046357">
    <property type="entry name" value="PPIase_dom_sf"/>
</dbReference>
<dbReference type="GO" id="GO:0005737">
    <property type="term" value="C:cytoplasm"/>
    <property type="evidence" value="ECO:0007669"/>
    <property type="project" value="UniProtKB-SubCell"/>
</dbReference>
<evidence type="ECO:0000259" key="11">
    <source>
        <dbReference type="PROSITE" id="PS50059"/>
    </source>
</evidence>
<proteinExistence type="inferred from homology"/>
<dbReference type="Gene3D" id="3.10.50.40">
    <property type="match status" value="1"/>
</dbReference>
<reference evidence="13" key="1">
    <citation type="submission" date="2016-09" db="EMBL/GenBank/DDBJ databases">
        <title>Acidihalobacter prosperus F5.</title>
        <authorList>
            <person name="Khaleque H.N."/>
            <person name="Ramsay J.P."/>
            <person name="Kaksonen A.H."/>
            <person name="Boxall N.J."/>
            <person name="Watkin E.L.J."/>
        </authorList>
    </citation>
    <scope>NUCLEOTIDE SEQUENCE [LARGE SCALE GENOMIC DNA]</scope>
    <source>
        <strain evidence="13">F5</strain>
    </source>
</reference>